<feature type="transmembrane region" description="Helical" evidence="2">
    <location>
        <begin position="23"/>
        <end position="42"/>
    </location>
</feature>
<reference evidence="3 5" key="2">
    <citation type="journal article" date="2018" name="Plant J.">
        <title>The Physcomitrella patens chromosome-scale assembly reveals moss genome structure and evolution.</title>
        <authorList>
            <person name="Lang D."/>
            <person name="Ullrich K.K."/>
            <person name="Murat F."/>
            <person name="Fuchs J."/>
            <person name="Jenkins J."/>
            <person name="Haas F.B."/>
            <person name="Piednoel M."/>
            <person name="Gundlach H."/>
            <person name="Van Bel M."/>
            <person name="Meyberg R."/>
            <person name="Vives C."/>
            <person name="Morata J."/>
            <person name="Symeonidi A."/>
            <person name="Hiss M."/>
            <person name="Muchero W."/>
            <person name="Kamisugi Y."/>
            <person name="Saleh O."/>
            <person name="Blanc G."/>
            <person name="Decker E.L."/>
            <person name="van Gessel N."/>
            <person name="Grimwood J."/>
            <person name="Hayes R.D."/>
            <person name="Graham S.W."/>
            <person name="Gunter L.E."/>
            <person name="McDaniel S.F."/>
            <person name="Hoernstein S.N.W."/>
            <person name="Larsson A."/>
            <person name="Li F.W."/>
            <person name="Perroud P.F."/>
            <person name="Phillips J."/>
            <person name="Ranjan P."/>
            <person name="Rokshar D.S."/>
            <person name="Rothfels C.J."/>
            <person name="Schneider L."/>
            <person name="Shu S."/>
            <person name="Stevenson D.W."/>
            <person name="Thummler F."/>
            <person name="Tillich M."/>
            <person name="Villarreal Aguilar J.C."/>
            <person name="Widiez T."/>
            <person name="Wong G.K."/>
            <person name="Wymore A."/>
            <person name="Zhang Y."/>
            <person name="Zimmer A.D."/>
            <person name="Quatrano R.S."/>
            <person name="Mayer K.F.X."/>
            <person name="Goodstein D."/>
            <person name="Casacuberta J.M."/>
            <person name="Vandepoele K."/>
            <person name="Reski R."/>
            <person name="Cuming A.C."/>
            <person name="Tuskan G.A."/>
            <person name="Maumus F."/>
            <person name="Salse J."/>
            <person name="Schmutz J."/>
            <person name="Rensing S.A."/>
        </authorList>
    </citation>
    <scope>NUCLEOTIDE SEQUENCE [LARGE SCALE GENOMIC DNA]</scope>
    <source>
        <strain evidence="4 5">cv. Gransden 2004</strain>
    </source>
</reference>
<dbReference type="EnsemblPlants" id="Pp3c1_9780V3.1">
    <property type="protein sequence ID" value="Pp3c1_9780V3.1"/>
    <property type="gene ID" value="Pp3c1_9780"/>
</dbReference>
<dbReference type="Gramene" id="Pp3c1_9780V3.2">
    <property type="protein sequence ID" value="Pp3c1_9780V3.2"/>
    <property type="gene ID" value="Pp3c1_9780"/>
</dbReference>
<proteinExistence type="predicted"/>
<dbReference type="AlphaFoldDB" id="A0A2K1L7N0"/>
<dbReference type="EnsemblPlants" id="Pp3c1_9780V3.3">
    <property type="protein sequence ID" value="Pp3c1_9780V3.3"/>
    <property type="gene ID" value="Pp3c1_9780"/>
</dbReference>
<keyword evidence="5" id="KW-1185">Reference proteome</keyword>
<accession>A0A2K1L7N0</accession>
<protein>
    <submittedName>
        <fullName evidence="3 4">Uncharacterized protein</fullName>
    </submittedName>
</protein>
<dbReference type="PANTHER" id="PTHR37213:SF1">
    <property type="entry name" value="SUBTILISIN-LIKE PROTEASE"/>
    <property type="match status" value="1"/>
</dbReference>
<evidence type="ECO:0000256" key="1">
    <source>
        <dbReference type="SAM" id="MobiDB-lite"/>
    </source>
</evidence>
<dbReference type="OMA" id="WIKPERE"/>
<keyword evidence="2" id="KW-0812">Transmembrane</keyword>
<sequence>MARTTFLGTVRNSITNLMGGVRGYQNLAAWGVAITTSYFLWVKPELDLKKEQEARLALAREGDRYRYIERTRPSSQDGGTSYGKAKETSQ</sequence>
<evidence type="ECO:0000313" key="5">
    <source>
        <dbReference type="Proteomes" id="UP000006727"/>
    </source>
</evidence>
<dbReference type="EnsemblPlants" id="Pp3c1_9780V3.4">
    <property type="protein sequence ID" value="Pp3c1_9780V3.4"/>
    <property type="gene ID" value="Pp3c1_9780"/>
</dbReference>
<organism evidence="3">
    <name type="scientific">Physcomitrium patens</name>
    <name type="common">Spreading-leaved earth moss</name>
    <name type="synonym">Physcomitrella patens</name>
    <dbReference type="NCBI Taxonomy" id="3218"/>
    <lineage>
        <taxon>Eukaryota</taxon>
        <taxon>Viridiplantae</taxon>
        <taxon>Streptophyta</taxon>
        <taxon>Embryophyta</taxon>
        <taxon>Bryophyta</taxon>
        <taxon>Bryophytina</taxon>
        <taxon>Bryopsida</taxon>
        <taxon>Funariidae</taxon>
        <taxon>Funariales</taxon>
        <taxon>Funariaceae</taxon>
        <taxon>Physcomitrium</taxon>
    </lineage>
</organism>
<keyword evidence="2" id="KW-0472">Membrane</keyword>
<evidence type="ECO:0000313" key="3">
    <source>
        <dbReference type="EMBL" id="PNR62027.1"/>
    </source>
</evidence>
<dbReference type="EMBL" id="ABEU02000001">
    <property type="protein sequence ID" value="PNR62027.1"/>
    <property type="molecule type" value="Genomic_DNA"/>
</dbReference>
<keyword evidence="2" id="KW-1133">Transmembrane helix</keyword>
<dbReference type="Gramene" id="Pp3c1_9780V3.1">
    <property type="protein sequence ID" value="Pp3c1_9780V3.1"/>
    <property type="gene ID" value="Pp3c1_9780"/>
</dbReference>
<reference evidence="4" key="3">
    <citation type="submission" date="2020-12" db="UniProtKB">
        <authorList>
            <consortium name="EnsemblPlants"/>
        </authorList>
    </citation>
    <scope>IDENTIFICATION</scope>
</reference>
<dbReference type="Proteomes" id="UP000006727">
    <property type="component" value="Chromosome 1"/>
</dbReference>
<evidence type="ECO:0000256" key="2">
    <source>
        <dbReference type="SAM" id="Phobius"/>
    </source>
</evidence>
<evidence type="ECO:0000313" key="4">
    <source>
        <dbReference type="EnsemblPlants" id="Pp3c1_9780V3.1"/>
    </source>
</evidence>
<dbReference type="EnsemblPlants" id="Pp3c1_9780V3.2">
    <property type="protein sequence ID" value="Pp3c1_9780V3.2"/>
    <property type="gene ID" value="Pp3c1_9780"/>
</dbReference>
<name>A0A2K1L7N0_PHYPA</name>
<dbReference type="Gramene" id="Pp3c1_9780V3.5">
    <property type="protein sequence ID" value="Pp3c1_9780V3.5"/>
    <property type="gene ID" value="Pp3c1_9780"/>
</dbReference>
<feature type="region of interest" description="Disordered" evidence="1">
    <location>
        <begin position="67"/>
        <end position="90"/>
    </location>
</feature>
<dbReference type="Gramene" id="Pp3c1_9780V3.4">
    <property type="protein sequence ID" value="Pp3c1_9780V3.4"/>
    <property type="gene ID" value="Pp3c1_9780"/>
</dbReference>
<gene>
    <name evidence="3" type="ORF">PHYPA_000451</name>
</gene>
<dbReference type="EnsemblPlants" id="Pp3c1_9780V3.5">
    <property type="protein sequence ID" value="Pp3c1_9780V3.5"/>
    <property type="gene ID" value="Pp3c1_9780"/>
</dbReference>
<dbReference type="PaxDb" id="3218-PP1S38_22V6.1"/>
<dbReference type="Gramene" id="Pp3c1_9780V3.3">
    <property type="protein sequence ID" value="Pp3c1_9780V3.3"/>
    <property type="gene ID" value="Pp3c1_9780"/>
</dbReference>
<reference evidence="3 5" key="1">
    <citation type="journal article" date="2008" name="Science">
        <title>The Physcomitrella genome reveals evolutionary insights into the conquest of land by plants.</title>
        <authorList>
            <person name="Rensing S."/>
            <person name="Lang D."/>
            <person name="Zimmer A."/>
            <person name="Terry A."/>
            <person name="Salamov A."/>
            <person name="Shapiro H."/>
            <person name="Nishiyama T."/>
            <person name="Perroud P.-F."/>
            <person name="Lindquist E."/>
            <person name="Kamisugi Y."/>
            <person name="Tanahashi T."/>
            <person name="Sakakibara K."/>
            <person name="Fujita T."/>
            <person name="Oishi K."/>
            <person name="Shin-I T."/>
            <person name="Kuroki Y."/>
            <person name="Toyoda A."/>
            <person name="Suzuki Y."/>
            <person name="Hashimoto A."/>
            <person name="Yamaguchi K."/>
            <person name="Sugano A."/>
            <person name="Kohara Y."/>
            <person name="Fujiyama A."/>
            <person name="Anterola A."/>
            <person name="Aoki S."/>
            <person name="Ashton N."/>
            <person name="Barbazuk W.B."/>
            <person name="Barker E."/>
            <person name="Bennetzen J."/>
            <person name="Bezanilla M."/>
            <person name="Blankenship R."/>
            <person name="Cho S.H."/>
            <person name="Dutcher S."/>
            <person name="Estelle M."/>
            <person name="Fawcett J.A."/>
            <person name="Gundlach H."/>
            <person name="Hanada K."/>
            <person name="Heyl A."/>
            <person name="Hicks K.A."/>
            <person name="Hugh J."/>
            <person name="Lohr M."/>
            <person name="Mayer K."/>
            <person name="Melkozernov A."/>
            <person name="Murata T."/>
            <person name="Nelson D."/>
            <person name="Pils B."/>
            <person name="Prigge M."/>
            <person name="Reiss B."/>
            <person name="Renner T."/>
            <person name="Rombauts S."/>
            <person name="Rushton P."/>
            <person name="Sanderfoot A."/>
            <person name="Schween G."/>
            <person name="Shiu S.-H."/>
            <person name="Stueber K."/>
            <person name="Theodoulou F.L."/>
            <person name="Tu H."/>
            <person name="Van de Peer Y."/>
            <person name="Verrier P.J."/>
            <person name="Waters E."/>
            <person name="Wood A."/>
            <person name="Yang L."/>
            <person name="Cove D."/>
            <person name="Cuming A."/>
            <person name="Hasebe M."/>
            <person name="Lucas S."/>
            <person name="Mishler D.B."/>
            <person name="Reski R."/>
            <person name="Grigoriev I."/>
            <person name="Quatrano R.S."/>
            <person name="Boore J.L."/>
        </authorList>
    </citation>
    <scope>NUCLEOTIDE SEQUENCE [LARGE SCALE GENOMIC DNA]</scope>
    <source>
        <strain evidence="4 5">cv. Gransden 2004</strain>
    </source>
</reference>
<dbReference type="PANTHER" id="PTHR37213">
    <property type="entry name" value="SUBTILISIN-LIKE PROTEASE"/>
    <property type="match status" value="1"/>
</dbReference>
<dbReference type="InParanoid" id="A0A2K1L7N0"/>
<dbReference type="STRING" id="3218.A0A2K1L7N0"/>